<evidence type="ECO:0000313" key="5">
    <source>
        <dbReference type="EMBL" id="OHU90150.1"/>
    </source>
</evidence>
<protein>
    <recommendedName>
        <fullName evidence="7">RND transporter</fullName>
    </recommendedName>
</protein>
<organism evidence="5 6">
    <name type="scientific">Pseudoalteromonas amylolytica</name>
    <dbReference type="NCBI Taxonomy" id="1859457"/>
    <lineage>
        <taxon>Bacteria</taxon>
        <taxon>Pseudomonadati</taxon>
        <taxon>Pseudomonadota</taxon>
        <taxon>Gammaproteobacteria</taxon>
        <taxon>Alteromonadales</taxon>
        <taxon>Pseudoalteromonadaceae</taxon>
        <taxon>Pseudoalteromonas</taxon>
    </lineage>
</organism>
<dbReference type="Gene3D" id="2.40.30.170">
    <property type="match status" value="1"/>
</dbReference>
<dbReference type="RefSeq" id="WP_070986115.1">
    <property type="nucleotide sequence ID" value="NZ_MKJU01000027.1"/>
</dbReference>
<accession>A0A1S1MUI5</accession>
<dbReference type="GO" id="GO:0030313">
    <property type="term" value="C:cell envelope"/>
    <property type="evidence" value="ECO:0007669"/>
    <property type="project" value="UniProtKB-SubCell"/>
</dbReference>
<dbReference type="Proteomes" id="UP000179786">
    <property type="component" value="Unassembled WGS sequence"/>
</dbReference>
<dbReference type="OrthoDB" id="1957187at2"/>
<keyword evidence="4" id="KW-0472">Membrane</keyword>
<proteinExistence type="predicted"/>
<dbReference type="AlphaFoldDB" id="A0A1S1MUI5"/>
<evidence type="ECO:0000313" key="6">
    <source>
        <dbReference type="Proteomes" id="UP000179786"/>
    </source>
</evidence>
<gene>
    <name evidence="5" type="ORF">BET10_15370</name>
</gene>
<evidence type="ECO:0000256" key="2">
    <source>
        <dbReference type="ARBA" id="ARBA00023054"/>
    </source>
</evidence>
<dbReference type="Gene3D" id="2.40.50.100">
    <property type="match status" value="1"/>
</dbReference>
<dbReference type="InterPro" id="IPR050465">
    <property type="entry name" value="UPF0194_transport"/>
</dbReference>
<feature type="coiled-coil region" evidence="3">
    <location>
        <begin position="101"/>
        <end position="128"/>
    </location>
</feature>
<keyword evidence="4" id="KW-0812">Transmembrane</keyword>
<reference evidence="5 6" key="1">
    <citation type="submission" date="2016-09" db="EMBL/GenBank/DDBJ databases">
        <title>Pseudoalteromonas amylolytica sp. nov., isolated from the surface seawater.</title>
        <authorList>
            <person name="Wu Y.-H."/>
            <person name="Cheng H."/>
            <person name="Jin X.-B."/>
            <person name="Wang C.-S."/>
            <person name="Xu X.-W."/>
        </authorList>
    </citation>
    <scope>NUCLEOTIDE SEQUENCE [LARGE SCALE GENOMIC DNA]</scope>
    <source>
        <strain evidence="5 6">JW1</strain>
    </source>
</reference>
<name>A0A1S1MUI5_9GAMM</name>
<evidence type="ECO:0000256" key="4">
    <source>
        <dbReference type="SAM" id="Phobius"/>
    </source>
</evidence>
<dbReference type="STRING" id="1859457.BET10_15370"/>
<dbReference type="EMBL" id="MKJU01000027">
    <property type="protein sequence ID" value="OHU90150.1"/>
    <property type="molecule type" value="Genomic_DNA"/>
</dbReference>
<keyword evidence="6" id="KW-1185">Reference proteome</keyword>
<evidence type="ECO:0000256" key="3">
    <source>
        <dbReference type="SAM" id="Coils"/>
    </source>
</evidence>
<keyword evidence="4" id="KW-1133">Transmembrane helix</keyword>
<evidence type="ECO:0000256" key="1">
    <source>
        <dbReference type="ARBA" id="ARBA00004196"/>
    </source>
</evidence>
<comment type="subcellular location">
    <subcellularLocation>
        <location evidence="1">Cell envelope</location>
    </subcellularLocation>
</comment>
<sequence length="413" mass="45534">MDIKKSPKQRNNPIIIVAVTALVLVLAIYLYNDEGHDVSLSSVEIADVQKGNFDVSINAFGQLESKYKQLLTAQSAATVQELLVKPGGIVEKGTPIVVLSNPELMQELEQAQLQLLQQEAVLQQTKINQKIQRLDQRSRLAELESQFVVAKMRLESESSLSDVGIISRIDFQASKVNIEQLKLMIDVQKERISQVADLQKEEVKIAEKLIEQQKSVVRSIEKRVDSLSVKANFNGVVQRVFVEVGQSVATGTQIAEVGSSNELVAHLRVPQSQAPMLQTGQKASIFLNGKKALGSIVRIEPVVVNNNITVEVEFEDESIEGARAQQNVQSHINIASIKDALYIETPTNAQPNSSVTLYKMSQDNRKGEAKTLQLGAQSGKYTQVLAGAKLGEKYIINNLKTLSEQKQEINLAD</sequence>
<feature type="transmembrane region" description="Helical" evidence="4">
    <location>
        <begin position="12"/>
        <end position="31"/>
    </location>
</feature>
<dbReference type="PANTHER" id="PTHR32347">
    <property type="entry name" value="EFFLUX SYSTEM COMPONENT YKNX-RELATED"/>
    <property type="match status" value="1"/>
</dbReference>
<dbReference type="Gene3D" id="1.10.287.470">
    <property type="entry name" value="Helix hairpin bin"/>
    <property type="match status" value="1"/>
</dbReference>
<evidence type="ECO:0008006" key="7">
    <source>
        <dbReference type="Google" id="ProtNLM"/>
    </source>
</evidence>
<keyword evidence="2 3" id="KW-0175">Coiled coil</keyword>
<comment type="caution">
    <text evidence="5">The sequence shown here is derived from an EMBL/GenBank/DDBJ whole genome shotgun (WGS) entry which is preliminary data.</text>
</comment>